<proteinExistence type="predicted"/>
<sequence>MSDKKAGRGRPCKYDEWLGGDGLLKIQGWARDGLSEEQIAHNMGIARFTLSEWKKKFPVLSDTIKKGKEVVDREVENAMLKRALGYEYDEVTQEPVTDKDTGITEMRVTKRVTKQIVPDVTAQIFWLKNRKPEEFRDKRDVELSGSVDLGSIIEKARGRADE</sequence>
<organism evidence="1">
    <name type="scientific">Phage sp. ctKtV17</name>
    <dbReference type="NCBI Taxonomy" id="2825792"/>
    <lineage>
        <taxon>Viruses</taxon>
    </lineage>
</organism>
<dbReference type="InterPro" id="IPR009057">
    <property type="entry name" value="Homeodomain-like_sf"/>
</dbReference>
<reference evidence="1" key="1">
    <citation type="journal article" date="2021" name="Proc. Natl. Acad. Sci. U.S.A.">
        <title>A Catalog of Tens of Thousands of Viruses from Human Metagenomes Reveals Hidden Associations with Chronic Diseases.</title>
        <authorList>
            <person name="Tisza M.J."/>
            <person name="Buck C.B."/>
        </authorList>
    </citation>
    <scope>NUCLEOTIDE SEQUENCE</scope>
    <source>
        <strain evidence="1">CtKtV17</strain>
    </source>
</reference>
<accession>A0A8S5UY75</accession>
<protein>
    <submittedName>
        <fullName evidence="1">Terminase small subunit</fullName>
    </submittedName>
</protein>
<dbReference type="EMBL" id="BK016166">
    <property type="protein sequence ID" value="DAF99447.1"/>
    <property type="molecule type" value="Genomic_DNA"/>
</dbReference>
<name>A0A8S5UY75_9VIRU</name>
<evidence type="ECO:0000313" key="1">
    <source>
        <dbReference type="EMBL" id="DAF99447.1"/>
    </source>
</evidence>
<dbReference type="SUPFAM" id="SSF46689">
    <property type="entry name" value="Homeodomain-like"/>
    <property type="match status" value="1"/>
</dbReference>